<dbReference type="InterPro" id="IPR010985">
    <property type="entry name" value="Ribbon_hlx_hlx"/>
</dbReference>
<dbReference type="InterPro" id="IPR013321">
    <property type="entry name" value="Arc_rbn_hlx_hlx"/>
</dbReference>
<dbReference type="RefSeq" id="WP_179408906.1">
    <property type="nucleotide sequence ID" value="NZ_BMGF01000016.1"/>
</dbReference>
<protein>
    <submittedName>
        <fullName evidence="1">Uncharacterized protein</fullName>
    </submittedName>
</protein>
<dbReference type="SUPFAM" id="SSF47598">
    <property type="entry name" value="Ribbon-helix-helix"/>
    <property type="match status" value="1"/>
</dbReference>
<dbReference type="Proteomes" id="UP000522081">
    <property type="component" value="Unassembled WGS sequence"/>
</dbReference>
<gene>
    <name evidence="1" type="ORF">FHS75_003501</name>
</gene>
<dbReference type="AlphaFoldDB" id="A0A7Y9Y1B8"/>
<sequence>MALTAKRPSRGDEARKRIMQDIKEGSERKRRLNAEIEDSLYRRIKIRAAEENRTISEITRELWVEFLGD</sequence>
<evidence type="ECO:0000313" key="1">
    <source>
        <dbReference type="EMBL" id="NYH97140.1"/>
    </source>
</evidence>
<evidence type="ECO:0000313" key="2">
    <source>
        <dbReference type="Proteomes" id="UP000522081"/>
    </source>
</evidence>
<dbReference type="EMBL" id="JACBZF010000014">
    <property type="protein sequence ID" value="NYH97140.1"/>
    <property type="molecule type" value="Genomic_DNA"/>
</dbReference>
<dbReference type="Gene3D" id="1.10.1220.10">
    <property type="entry name" value="Met repressor-like"/>
    <property type="match status" value="1"/>
</dbReference>
<reference evidence="1 2" key="1">
    <citation type="submission" date="2020-07" db="EMBL/GenBank/DDBJ databases">
        <title>Genomic Encyclopedia of Type Strains, Phase IV (KMG-IV): sequencing the most valuable type-strain genomes for metagenomic binning, comparative biology and taxonomic classification.</title>
        <authorList>
            <person name="Goeker M."/>
        </authorList>
    </citation>
    <scope>NUCLEOTIDE SEQUENCE [LARGE SCALE GENOMIC DNA]</scope>
    <source>
        <strain evidence="1 2">DSM 29043</strain>
    </source>
</reference>
<keyword evidence="2" id="KW-1185">Reference proteome</keyword>
<dbReference type="GO" id="GO:0006355">
    <property type="term" value="P:regulation of DNA-templated transcription"/>
    <property type="evidence" value="ECO:0007669"/>
    <property type="project" value="InterPro"/>
</dbReference>
<name>A0A7Y9Y1B8_9SPHN</name>
<accession>A0A7Y9Y1B8</accession>
<organism evidence="1 2">
    <name type="scientific">Novosphingobium marinum</name>
    <dbReference type="NCBI Taxonomy" id="1514948"/>
    <lineage>
        <taxon>Bacteria</taxon>
        <taxon>Pseudomonadati</taxon>
        <taxon>Pseudomonadota</taxon>
        <taxon>Alphaproteobacteria</taxon>
        <taxon>Sphingomonadales</taxon>
        <taxon>Sphingomonadaceae</taxon>
        <taxon>Novosphingobium</taxon>
    </lineage>
</organism>
<comment type="caution">
    <text evidence="1">The sequence shown here is derived from an EMBL/GenBank/DDBJ whole genome shotgun (WGS) entry which is preliminary data.</text>
</comment>
<proteinExistence type="predicted"/>